<dbReference type="Proteomes" id="UP000541969">
    <property type="component" value="Unassembled WGS sequence"/>
</dbReference>
<name>A0A853CKE9_9ACTN</name>
<feature type="compositionally biased region" description="Basic and acidic residues" evidence="1">
    <location>
        <begin position="84"/>
        <end position="96"/>
    </location>
</feature>
<keyword evidence="3" id="KW-1185">Reference proteome</keyword>
<evidence type="ECO:0000313" key="3">
    <source>
        <dbReference type="Proteomes" id="UP000541969"/>
    </source>
</evidence>
<accession>A0A853CKE9</accession>
<evidence type="ECO:0000313" key="2">
    <source>
        <dbReference type="EMBL" id="NYJ07651.1"/>
    </source>
</evidence>
<dbReference type="RefSeq" id="WP_179719669.1">
    <property type="nucleotide sequence ID" value="NZ_JACBZT010000001.1"/>
</dbReference>
<protein>
    <submittedName>
        <fullName evidence="2">Uncharacterized protein</fullName>
    </submittedName>
</protein>
<organism evidence="2 3">
    <name type="scientific">Petropleomorpha daqingensis</name>
    <dbReference type="NCBI Taxonomy" id="2026353"/>
    <lineage>
        <taxon>Bacteria</taxon>
        <taxon>Bacillati</taxon>
        <taxon>Actinomycetota</taxon>
        <taxon>Actinomycetes</taxon>
        <taxon>Geodermatophilales</taxon>
        <taxon>Geodermatophilaceae</taxon>
        <taxon>Petropleomorpha</taxon>
    </lineage>
</organism>
<gene>
    <name evidence="2" type="ORF">GGQ55_003929</name>
</gene>
<feature type="region of interest" description="Disordered" evidence="1">
    <location>
        <begin position="73"/>
        <end position="106"/>
    </location>
</feature>
<proteinExistence type="predicted"/>
<dbReference type="AlphaFoldDB" id="A0A853CKE9"/>
<dbReference type="EMBL" id="JACBZT010000001">
    <property type="protein sequence ID" value="NYJ07651.1"/>
    <property type="molecule type" value="Genomic_DNA"/>
</dbReference>
<comment type="caution">
    <text evidence="2">The sequence shown here is derived from an EMBL/GenBank/DDBJ whole genome shotgun (WGS) entry which is preliminary data.</text>
</comment>
<sequence length="106" mass="11159">MTTGADWAEQARRLLEAVKAAAAPDSSGDDTGEHPAGECKWCPHCQLLAVLRGDRPEVTAVLDDVLATASAALRSLSGQPTPEPAEHADEPSHRDPAPTVQRIDIA</sequence>
<evidence type="ECO:0000256" key="1">
    <source>
        <dbReference type="SAM" id="MobiDB-lite"/>
    </source>
</evidence>
<reference evidence="2 3" key="1">
    <citation type="submission" date="2020-07" db="EMBL/GenBank/DDBJ databases">
        <title>Sequencing the genomes of 1000 actinobacteria strains.</title>
        <authorList>
            <person name="Klenk H.-P."/>
        </authorList>
    </citation>
    <scope>NUCLEOTIDE SEQUENCE [LARGE SCALE GENOMIC DNA]</scope>
    <source>
        <strain evidence="2 3">DSM 104001</strain>
    </source>
</reference>